<reference evidence="1 2" key="1">
    <citation type="submission" date="2013-11" db="EMBL/GenBank/DDBJ databases">
        <title>Metagenomic analysis of a methanogenic consortium involved in long chain n-alkane degradation.</title>
        <authorList>
            <person name="Davidova I.A."/>
            <person name="Callaghan A.V."/>
            <person name="Wawrik B."/>
            <person name="Pruitt S."/>
            <person name="Marks C."/>
            <person name="Duncan K.E."/>
            <person name="Suflita J.M."/>
        </authorList>
    </citation>
    <scope>NUCLEOTIDE SEQUENCE [LARGE SCALE GENOMIC DNA]</scope>
    <source>
        <strain evidence="1 2">SPR</strain>
    </source>
</reference>
<name>A0A0D2JIB2_9BACT</name>
<accession>A0A0D2JIB2</accession>
<proteinExistence type="predicted"/>
<comment type="caution">
    <text evidence="1">The sequence shown here is derived from an EMBL/GenBank/DDBJ whole genome shotgun (WGS) entry which is preliminary data.</text>
</comment>
<dbReference type="Proteomes" id="UP000032233">
    <property type="component" value="Unassembled WGS sequence"/>
</dbReference>
<sequence length="45" mass="5081">MHSLLEWVPKPGEKPMEPADASRLVNINKFANTIHKLTNKIKVIA</sequence>
<dbReference type="AlphaFoldDB" id="A0A0D2JIB2"/>
<evidence type="ECO:0000313" key="2">
    <source>
        <dbReference type="Proteomes" id="UP000032233"/>
    </source>
</evidence>
<gene>
    <name evidence="1" type="ORF">X474_03750</name>
</gene>
<dbReference type="InParanoid" id="A0A0D2JIB2"/>
<organism evidence="1 2">
    <name type="scientific">Dethiosulfatarculus sandiegensis</name>
    <dbReference type="NCBI Taxonomy" id="1429043"/>
    <lineage>
        <taxon>Bacteria</taxon>
        <taxon>Pseudomonadati</taxon>
        <taxon>Thermodesulfobacteriota</taxon>
        <taxon>Desulfarculia</taxon>
        <taxon>Desulfarculales</taxon>
        <taxon>Desulfarculaceae</taxon>
        <taxon>Dethiosulfatarculus</taxon>
    </lineage>
</organism>
<protein>
    <submittedName>
        <fullName evidence="1">Uncharacterized protein</fullName>
    </submittedName>
</protein>
<dbReference type="STRING" id="1429043.X474_03750"/>
<evidence type="ECO:0000313" key="1">
    <source>
        <dbReference type="EMBL" id="KIX15426.1"/>
    </source>
</evidence>
<keyword evidence="2" id="KW-1185">Reference proteome</keyword>
<dbReference type="EMBL" id="AZAC01000003">
    <property type="protein sequence ID" value="KIX15426.1"/>
    <property type="molecule type" value="Genomic_DNA"/>
</dbReference>